<dbReference type="UniPathway" id="UPA00047">
    <property type="reaction ID" value="UER00054"/>
</dbReference>
<organism evidence="14 15">
    <name type="scientific">Pseudohoeflea suaedae</name>
    <dbReference type="NCBI Taxonomy" id="877384"/>
    <lineage>
        <taxon>Bacteria</taxon>
        <taxon>Pseudomonadati</taxon>
        <taxon>Pseudomonadota</taxon>
        <taxon>Alphaproteobacteria</taxon>
        <taxon>Hyphomicrobiales</taxon>
        <taxon>Rhizobiaceae</taxon>
        <taxon>Pseudohoeflea</taxon>
    </lineage>
</organism>
<sequence length="424" mass="46256">MDKTQSPDGFHTQVDAALATMRDLFAATPLQLNDHLSNRYGARVWLKREDLSPVRSYKIRGAFNFIRKAIEADGGPETFVCASAGNHAQGFAYVCRHFGRKGVVFMPVTTPQQKIDKTRTFGGEFIEIRLIGDTFDAAYGAALAYARDNEALMAPPFDHLDIIQGQATVAAEIAAQLPKGETPDLVILPVGGGGLAAGITRYFEDDLDDSAFLFAEPAGAASLAESLRAGKRVKLAKVDNFVDGASVAEIGAINFDLLRHFPASQVITPPENAICVTISEILNTEGIVLEPAGALALTVLDTLPKADIEGKSVIVMVSGGNFDFERLPDVKERAMRYAGLKKYFILRLPQRPGALRDFLELLGPEDDISRFEYLKKTARNFGSILIGIETRSPENFPRLMRSFDEAGLGYEDITENEILANLII</sequence>
<evidence type="ECO:0000256" key="8">
    <source>
        <dbReference type="ARBA" id="ARBA00022898"/>
    </source>
</evidence>
<keyword evidence="15" id="KW-1185">Reference proteome</keyword>
<dbReference type="InterPro" id="IPR045865">
    <property type="entry name" value="ACT-like_dom_sf"/>
</dbReference>
<dbReference type="Gene3D" id="3.40.1020.10">
    <property type="entry name" value="Biosynthetic Threonine Deaminase, Domain 3"/>
    <property type="match status" value="1"/>
</dbReference>
<evidence type="ECO:0000256" key="11">
    <source>
        <dbReference type="ARBA" id="ARBA00025527"/>
    </source>
</evidence>
<evidence type="ECO:0000256" key="5">
    <source>
        <dbReference type="ARBA" id="ARBA00011881"/>
    </source>
</evidence>
<evidence type="ECO:0000256" key="9">
    <source>
        <dbReference type="ARBA" id="ARBA00023239"/>
    </source>
</evidence>
<dbReference type="SUPFAM" id="SSF53686">
    <property type="entry name" value="Tryptophan synthase beta subunit-like PLP-dependent enzymes"/>
    <property type="match status" value="1"/>
</dbReference>
<dbReference type="AlphaFoldDB" id="A0A4R5PQV7"/>
<dbReference type="Proteomes" id="UP000295131">
    <property type="component" value="Unassembled WGS sequence"/>
</dbReference>
<comment type="pathway">
    <text evidence="3 12">Amino-acid biosynthesis; L-isoleucine biosynthesis; 2-oxobutanoate from L-threonine: step 1/1.</text>
</comment>
<dbReference type="PROSITE" id="PS51672">
    <property type="entry name" value="ACT_LIKE"/>
    <property type="match status" value="1"/>
</dbReference>
<dbReference type="OrthoDB" id="9811476at2"/>
<dbReference type="GO" id="GO:0006565">
    <property type="term" value="P:L-serine catabolic process"/>
    <property type="evidence" value="ECO:0007669"/>
    <property type="project" value="TreeGrafter"/>
</dbReference>
<dbReference type="Gene3D" id="3.40.50.1100">
    <property type="match status" value="2"/>
</dbReference>
<keyword evidence="8 12" id="KW-0663">Pyridoxal phosphate</keyword>
<name>A0A4R5PQV7_9HYPH</name>
<evidence type="ECO:0000256" key="1">
    <source>
        <dbReference type="ARBA" id="ARBA00001274"/>
    </source>
</evidence>
<keyword evidence="6 12" id="KW-0028">Amino-acid biosynthesis</keyword>
<accession>A0A4R5PQV7</accession>
<dbReference type="GO" id="GO:0004794">
    <property type="term" value="F:threonine deaminase activity"/>
    <property type="evidence" value="ECO:0007669"/>
    <property type="project" value="UniProtKB-UniRule"/>
</dbReference>
<dbReference type="NCBIfam" id="TIGR02079">
    <property type="entry name" value="THD1"/>
    <property type="match status" value="1"/>
</dbReference>
<comment type="similarity">
    <text evidence="4 12">Belongs to the serine/threonine dehydratase family.</text>
</comment>
<evidence type="ECO:0000256" key="6">
    <source>
        <dbReference type="ARBA" id="ARBA00022605"/>
    </source>
</evidence>
<keyword evidence="7 12" id="KW-0412">Isoleucine biosynthesis</keyword>
<keyword evidence="9 12" id="KW-0456">Lyase</keyword>
<evidence type="ECO:0000259" key="13">
    <source>
        <dbReference type="PROSITE" id="PS51672"/>
    </source>
</evidence>
<dbReference type="EC" id="4.3.1.19" evidence="12"/>
<dbReference type="InterPro" id="IPR000634">
    <property type="entry name" value="Ser/Thr_deHydtase_PyrdxlP-BS"/>
</dbReference>
<dbReference type="InterPro" id="IPR036052">
    <property type="entry name" value="TrpB-like_PALP_sf"/>
</dbReference>
<dbReference type="Pfam" id="PF00291">
    <property type="entry name" value="PALP"/>
    <property type="match status" value="1"/>
</dbReference>
<dbReference type="EMBL" id="SMSI01000001">
    <property type="protein sequence ID" value="TDH39027.1"/>
    <property type="molecule type" value="Genomic_DNA"/>
</dbReference>
<evidence type="ECO:0000256" key="12">
    <source>
        <dbReference type="RuleBase" id="RU362012"/>
    </source>
</evidence>
<dbReference type="SUPFAM" id="SSF55021">
    <property type="entry name" value="ACT-like"/>
    <property type="match status" value="1"/>
</dbReference>
<protein>
    <recommendedName>
        <fullName evidence="12">L-threonine dehydratase</fullName>
        <ecNumber evidence="12">4.3.1.19</ecNumber>
    </recommendedName>
    <alternativeName>
        <fullName evidence="12">Threonine deaminase</fullName>
    </alternativeName>
</protein>
<comment type="cofactor">
    <cofactor evidence="2 12">
        <name>pyridoxal 5'-phosphate</name>
        <dbReference type="ChEBI" id="CHEBI:597326"/>
    </cofactor>
</comment>
<dbReference type="GO" id="GO:0009097">
    <property type="term" value="P:isoleucine biosynthetic process"/>
    <property type="evidence" value="ECO:0007669"/>
    <property type="project" value="UniProtKB-UniRule"/>
</dbReference>
<dbReference type="InterPro" id="IPR011820">
    <property type="entry name" value="IlvA"/>
</dbReference>
<dbReference type="RefSeq" id="WP_133283860.1">
    <property type="nucleotide sequence ID" value="NZ_SMSI01000001.1"/>
</dbReference>
<evidence type="ECO:0000256" key="4">
    <source>
        <dbReference type="ARBA" id="ARBA00010869"/>
    </source>
</evidence>
<dbReference type="PANTHER" id="PTHR48078">
    <property type="entry name" value="THREONINE DEHYDRATASE, MITOCHONDRIAL-RELATED"/>
    <property type="match status" value="1"/>
</dbReference>
<keyword evidence="10 12" id="KW-0100">Branched-chain amino acid biosynthesis</keyword>
<feature type="domain" description="ACT-like" evidence="13">
    <location>
        <begin position="342"/>
        <end position="415"/>
    </location>
</feature>
<dbReference type="GO" id="GO:0006567">
    <property type="term" value="P:L-threonine catabolic process"/>
    <property type="evidence" value="ECO:0007669"/>
    <property type="project" value="TreeGrafter"/>
</dbReference>
<dbReference type="InterPro" id="IPR038110">
    <property type="entry name" value="TD_ACT-like_sf"/>
</dbReference>
<dbReference type="Pfam" id="PF00585">
    <property type="entry name" value="Thr_dehydrat_C"/>
    <property type="match status" value="1"/>
</dbReference>
<evidence type="ECO:0000313" key="15">
    <source>
        <dbReference type="Proteomes" id="UP000295131"/>
    </source>
</evidence>
<dbReference type="GO" id="GO:0030170">
    <property type="term" value="F:pyridoxal phosphate binding"/>
    <property type="evidence" value="ECO:0007669"/>
    <property type="project" value="InterPro"/>
</dbReference>
<evidence type="ECO:0000256" key="2">
    <source>
        <dbReference type="ARBA" id="ARBA00001933"/>
    </source>
</evidence>
<evidence type="ECO:0000256" key="7">
    <source>
        <dbReference type="ARBA" id="ARBA00022624"/>
    </source>
</evidence>
<dbReference type="InterPro" id="IPR050147">
    <property type="entry name" value="Ser/Thr_Dehydratase"/>
</dbReference>
<dbReference type="PANTHER" id="PTHR48078:SF11">
    <property type="entry name" value="THREONINE DEHYDRATASE, MITOCHONDRIAL"/>
    <property type="match status" value="1"/>
</dbReference>
<dbReference type="FunFam" id="3.40.50.1100:FF:000005">
    <property type="entry name" value="Threonine dehydratase catabolic"/>
    <property type="match status" value="1"/>
</dbReference>
<evidence type="ECO:0000256" key="10">
    <source>
        <dbReference type="ARBA" id="ARBA00023304"/>
    </source>
</evidence>
<reference evidence="14 15" key="1">
    <citation type="journal article" date="2013" name="Int. J. Syst. Evol. Microbiol.">
        <title>Hoeflea suaedae sp. nov., an endophytic bacterium isolated from the root of the halophyte Suaeda maritima.</title>
        <authorList>
            <person name="Chung E.J."/>
            <person name="Park J.A."/>
            <person name="Pramanik P."/>
            <person name="Bibi F."/>
            <person name="Jeon C.O."/>
            <person name="Chung Y.R."/>
        </authorList>
    </citation>
    <scope>NUCLEOTIDE SEQUENCE [LARGE SCALE GENOMIC DNA]</scope>
    <source>
        <strain evidence="14 15">YC6898</strain>
    </source>
</reference>
<dbReference type="NCBIfam" id="NF006390">
    <property type="entry name" value="PRK08639.1"/>
    <property type="match status" value="1"/>
</dbReference>
<dbReference type="InterPro" id="IPR001721">
    <property type="entry name" value="TD_ACT-like"/>
</dbReference>
<proteinExistence type="inferred from homology"/>
<comment type="catalytic activity">
    <reaction evidence="1 12">
        <text>L-threonine = 2-oxobutanoate + NH4(+)</text>
        <dbReference type="Rhea" id="RHEA:22108"/>
        <dbReference type="ChEBI" id="CHEBI:16763"/>
        <dbReference type="ChEBI" id="CHEBI:28938"/>
        <dbReference type="ChEBI" id="CHEBI:57926"/>
        <dbReference type="EC" id="4.3.1.19"/>
    </reaction>
</comment>
<dbReference type="CDD" id="cd01562">
    <property type="entry name" value="Thr-dehyd"/>
    <property type="match status" value="1"/>
</dbReference>
<dbReference type="GO" id="GO:0003941">
    <property type="term" value="F:L-serine ammonia-lyase activity"/>
    <property type="evidence" value="ECO:0007669"/>
    <property type="project" value="TreeGrafter"/>
</dbReference>
<comment type="subunit">
    <text evidence="5 12">Homotetramer.</text>
</comment>
<dbReference type="InterPro" id="IPR001926">
    <property type="entry name" value="TrpB-like_PALP"/>
</dbReference>
<gene>
    <name evidence="12 14" type="primary">ilvA</name>
    <name evidence="14" type="ORF">E2A64_08065</name>
</gene>
<evidence type="ECO:0000313" key="14">
    <source>
        <dbReference type="EMBL" id="TDH39027.1"/>
    </source>
</evidence>
<evidence type="ECO:0000256" key="3">
    <source>
        <dbReference type="ARBA" id="ARBA00004810"/>
    </source>
</evidence>
<comment type="caution">
    <text evidence="14">The sequence shown here is derived from an EMBL/GenBank/DDBJ whole genome shotgun (WGS) entry which is preliminary data.</text>
</comment>
<dbReference type="PROSITE" id="PS00165">
    <property type="entry name" value="DEHYDRATASE_SER_THR"/>
    <property type="match status" value="1"/>
</dbReference>
<comment type="function">
    <text evidence="11 12">Catalyzes the anaerobic formation of alpha-ketobutyrate and ammonia from threonine in a two-step reaction. The first step involved a dehydration of threonine and a production of enamine intermediates (aminocrotonate), which tautomerizes to its imine form (iminobutyrate). Both intermediates are unstable and short-lived. The second step is the nonenzymatic hydrolysis of the enamine/imine intermediates to form 2-ketobutyrate and free ammonia. In the low water environment of the cell, the second step is accelerated by RidA.</text>
</comment>